<keyword evidence="2" id="KW-1185">Reference proteome</keyword>
<dbReference type="OrthoDB" id="386408at2157"/>
<organism evidence="1 2">
    <name type="scientific">Nitrososphaera viennensis EN76</name>
    <dbReference type="NCBI Taxonomy" id="926571"/>
    <lineage>
        <taxon>Archaea</taxon>
        <taxon>Nitrososphaerota</taxon>
        <taxon>Nitrososphaeria</taxon>
        <taxon>Nitrososphaerales</taxon>
        <taxon>Nitrososphaeraceae</taxon>
        <taxon>Nitrososphaera</taxon>
    </lineage>
</organism>
<name>A0A060HJK8_9ARCH</name>
<proteinExistence type="predicted"/>
<accession>A0A060HJK8</accession>
<dbReference type="KEGG" id="nvn:NVIE_012010"/>
<dbReference type="STRING" id="926571.NVIE_012010"/>
<dbReference type="Proteomes" id="UP000027093">
    <property type="component" value="Chromosome"/>
</dbReference>
<reference evidence="1 2" key="1">
    <citation type="journal article" date="2014" name="Int. J. Syst. Evol. Microbiol.">
        <title>Nitrososphaera viennensis gen. nov., sp. nov., an aerobic and mesophilic, ammonia-oxidizing archaeon from soil and a member of the archaeal phylum Thaumarchaeota.</title>
        <authorList>
            <person name="Stieglmeier M."/>
            <person name="Klingl A."/>
            <person name="Alves R.J."/>
            <person name="Rittmann S.K."/>
            <person name="Melcher M."/>
            <person name="Leisch N."/>
            <person name="Schleper C."/>
        </authorList>
    </citation>
    <scope>NUCLEOTIDE SEQUENCE [LARGE SCALE GENOMIC DNA]</scope>
    <source>
        <strain evidence="1">EN76</strain>
    </source>
</reference>
<dbReference type="EMBL" id="CP007536">
    <property type="protein sequence ID" value="AIC15435.1"/>
    <property type="molecule type" value="Genomic_DNA"/>
</dbReference>
<evidence type="ECO:0000313" key="2">
    <source>
        <dbReference type="Proteomes" id="UP000027093"/>
    </source>
</evidence>
<dbReference type="RefSeq" id="WP_144239531.1">
    <property type="nucleotide sequence ID" value="NZ_CP007536.1"/>
</dbReference>
<dbReference type="HOGENOM" id="CLU_1168606_0_0_2"/>
<dbReference type="AlphaFoldDB" id="A0A060HJK8"/>
<gene>
    <name evidence="1" type="ORF">NVIE_012010</name>
</gene>
<protein>
    <submittedName>
        <fullName evidence="1">Uncharacterized protein</fullName>
    </submittedName>
</protein>
<evidence type="ECO:0000313" key="1">
    <source>
        <dbReference type="EMBL" id="AIC15435.1"/>
    </source>
</evidence>
<dbReference type="GeneID" id="74946461"/>
<sequence length="237" mass="25408">MRKPILIGAIIVVATIATVFATARSGLSVPFVADYPDKIDTTIEKIGQNDTASTAPTLTDEEKSRVLEIAKNDPRVKAILDHSSWQALLIGPWTDEGVQKGGVVLIRLDKAVWAEGEFGVPGAKAYRASLWVGNLHVNVDLQKNVVVGVEPGIGKPSGPTPTNEIIDNAKAVAKSRAVAELNNTNVEAKLLAVYYNSEFPKGAAMFVITSEQGDEMATGVDLSQNQIIEKYTVRAVK</sequence>